<evidence type="ECO:0000256" key="2">
    <source>
        <dbReference type="ARBA" id="ARBA00022741"/>
    </source>
</evidence>
<dbReference type="EMBL" id="DF820486">
    <property type="protein sequence ID" value="GAK30501.1"/>
    <property type="molecule type" value="Genomic_DNA"/>
</dbReference>
<reference evidence="6" key="1">
    <citation type="journal article" date="2014" name="Genome Announc.">
        <title>Draft genome sequence of Weissella oryzae SG25T, isolated from fermented rice grains.</title>
        <authorList>
            <person name="Tanizawa Y."/>
            <person name="Fujisawa T."/>
            <person name="Mochizuki T."/>
            <person name="Kaminuma E."/>
            <person name="Suzuki Y."/>
            <person name="Nakamura Y."/>
            <person name="Tohno M."/>
        </authorList>
    </citation>
    <scope>NUCLEOTIDE SEQUENCE [LARGE SCALE GENOMIC DNA]</scope>
    <source>
        <strain evidence="6">DSM 25784 / JCM 18191 / LMG 30913 / SG25</strain>
    </source>
</reference>
<protein>
    <submittedName>
        <fullName evidence="5">ABC transporter ATP-binding protein</fullName>
    </submittedName>
</protein>
<sequence length="107" mass="11702">MVDRVAIIRQGAIVKIGTLAEMQELSALNVQAVLADATNAAKFSQEAHFTQSGNKISFTVSHEALPTVLASLGQMMVHDLQITPPTLEDIFLQFYVEDKEVATDDQE</sequence>
<keyword evidence="2" id="KW-0547">Nucleotide-binding</keyword>
<evidence type="ECO:0000256" key="1">
    <source>
        <dbReference type="ARBA" id="ARBA00022448"/>
    </source>
</evidence>
<keyword evidence="3 5" id="KW-0067">ATP-binding</keyword>
<keyword evidence="1" id="KW-0813">Transport</keyword>
<evidence type="ECO:0000313" key="5">
    <source>
        <dbReference type="EMBL" id="GAK30501.1"/>
    </source>
</evidence>
<evidence type="ECO:0000256" key="3">
    <source>
        <dbReference type="ARBA" id="ARBA00022840"/>
    </source>
</evidence>
<dbReference type="STRING" id="1329250.WOSG25_030980"/>
<keyword evidence="6" id="KW-1185">Reference proteome</keyword>
<dbReference type="InterPro" id="IPR025302">
    <property type="entry name" value="DrrA1/2-like_C"/>
</dbReference>
<organism evidence="5 6">
    <name type="scientific">Weissella oryzae (strain DSM 25784 / JCM 18191 / LMG 30913 / SG25)</name>
    <dbReference type="NCBI Taxonomy" id="1329250"/>
    <lineage>
        <taxon>Bacteria</taxon>
        <taxon>Bacillati</taxon>
        <taxon>Bacillota</taxon>
        <taxon>Bacilli</taxon>
        <taxon>Lactobacillales</taxon>
        <taxon>Lactobacillaceae</taxon>
        <taxon>Weissella</taxon>
    </lineage>
</organism>
<dbReference type="AlphaFoldDB" id="A0A069CZI0"/>
<dbReference type="GO" id="GO:0005524">
    <property type="term" value="F:ATP binding"/>
    <property type="evidence" value="ECO:0007669"/>
    <property type="project" value="UniProtKB-KW"/>
</dbReference>
<proteinExistence type="predicted"/>
<gene>
    <name evidence="5" type="ORF">WOSG25_030980</name>
</gene>
<dbReference type="eggNOG" id="COG1131">
    <property type="taxonomic scope" value="Bacteria"/>
</dbReference>
<name>A0A069CZI0_WEIOS</name>
<dbReference type="Pfam" id="PF13732">
    <property type="entry name" value="DrrA1-3_C"/>
    <property type="match status" value="1"/>
</dbReference>
<feature type="domain" description="Daunorubicin resistance ATP-binding protein DrrA1/2-like C-terminal" evidence="4">
    <location>
        <begin position="17"/>
        <end position="93"/>
    </location>
</feature>
<accession>A0A069CZI0</accession>
<evidence type="ECO:0000259" key="4">
    <source>
        <dbReference type="Pfam" id="PF13732"/>
    </source>
</evidence>
<dbReference type="Proteomes" id="UP000030643">
    <property type="component" value="Unassembled WGS sequence"/>
</dbReference>
<evidence type="ECO:0000313" key="6">
    <source>
        <dbReference type="Proteomes" id="UP000030643"/>
    </source>
</evidence>